<dbReference type="Gene3D" id="1.20.1250.20">
    <property type="entry name" value="MFS general substrate transporter like domains"/>
    <property type="match status" value="2"/>
</dbReference>
<evidence type="ECO:0000256" key="2">
    <source>
        <dbReference type="ARBA" id="ARBA00022475"/>
    </source>
</evidence>
<evidence type="ECO:0000256" key="6">
    <source>
        <dbReference type="SAM" id="Phobius"/>
    </source>
</evidence>
<dbReference type="EMBL" id="FNHH01000004">
    <property type="protein sequence ID" value="SDL96267.1"/>
    <property type="molecule type" value="Genomic_DNA"/>
</dbReference>
<dbReference type="SUPFAM" id="SSF103473">
    <property type="entry name" value="MFS general substrate transporter"/>
    <property type="match status" value="1"/>
</dbReference>
<dbReference type="PANTHER" id="PTHR43702">
    <property type="entry name" value="L-FUCOSE-PROTON SYMPORTER"/>
    <property type="match status" value="1"/>
</dbReference>
<feature type="transmembrane region" description="Helical" evidence="6">
    <location>
        <begin position="328"/>
        <end position="348"/>
    </location>
</feature>
<protein>
    <submittedName>
        <fullName evidence="7">MFS transporter, FHS family, L-fucose permease</fullName>
    </submittedName>
</protein>
<dbReference type="GO" id="GO:0005886">
    <property type="term" value="C:plasma membrane"/>
    <property type="evidence" value="ECO:0007669"/>
    <property type="project" value="UniProtKB-SubCell"/>
</dbReference>
<keyword evidence="3 6" id="KW-0812">Transmembrane</keyword>
<dbReference type="STRING" id="990371.SAMN05421813_10468"/>
<feature type="transmembrane region" description="Helical" evidence="6">
    <location>
        <begin position="251"/>
        <end position="270"/>
    </location>
</feature>
<dbReference type="AlphaFoldDB" id="A0A1G9PDG4"/>
<proteinExistence type="predicted"/>
<evidence type="ECO:0000256" key="5">
    <source>
        <dbReference type="ARBA" id="ARBA00023136"/>
    </source>
</evidence>
<feature type="transmembrane region" description="Helical" evidence="6">
    <location>
        <begin position="387"/>
        <end position="404"/>
    </location>
</feature>
<sequence length="535" mass="57264">MDNNSQKNYASALYTLITVFFFWGFLAASNGIFIPFCKTHFKLTQFESQLIDFTFYGGYFIGSLILFYASKIIKVDILNKLGYKNSIALGLVISAGGALMMIPAVDSGSFSFILTSFFFVAIGFSLQQTAANPFVVALGSPVTGANRLNLAGGVNNLGGILGPIAVSVILFGTATAAAPKEVEIASINTLYYILAGLFLAVALFFWVSKLPKVTSDEKVEASGKTNLPLFIIFVAFLLILAANPISAATGVGISVFVYLSLFIIILTLLLSLRAAGKDKAGWGAMGYPQLILGMIAIFTYVGVEVSIQSNMGALLQLPEFGGYSDSEIAPFISLYWGSMMIGRWTGAVSAFKLSRTTKTILTILMPFIAFSIILFVNHLNGTSVQQFFVYGICLVILIAGFFYSQEKPAKTLLTFGVLGGVAMIVGLLTTGQVAIYAFLTGGLACSIMWPCIFALAITGLGKYTSQGSAFLIMMILGGAIIPPVQGILADTSGIHFSYIIPFLCFAYLAYFAIKVSSELKKQGIDVSKLDVEASH</sequence>
<reference evidence="8" key="1">
    <citation type="submission" date="2016-10" db="EMBL/GenBank/DDBJ databases">
        <authorList>
            <person name="Varghese N."/>
            <person name="Submissions S."/>
        </authorList>
    </citation>
    <scope>NUCLEOTIDE SEQUENCE [LARGE SCALE GENOMIC DNA]</scope>
    <source>
        <strain evidence="8">DSM 24536</strain>
    </source>
</reference>
<dbReference type="InterPro" id="IPR011701">
    <property type="entry name" value="MFS"/>
</dbReference>
<keyword evidence="2" id="KW-1003">Cell membrane</keyword>
<feature type="transmembrane region" description="Helical" evidence="6">
    <location>
        <begin position="12"/>
        <end position="33"/>
    </location>
</feature>
<organism evidence="7 8">
    <name type="scientific">Daejeonella rubra</name>
    <dbReference type="NCBI Taxonomy" id="990371"/>
    <lineage>
        <taxon>Bacteria</taxon>
        <taxon>Pseudomonadati</taxon>
        <taxon>Bacteroidota</taxon>
        <taxon>Sphingobacteriia</taxon>
        <taxon>Sphingobacteriales</taxon>
        <taxon>Sphingobacteriaceae</taxon>
        <taxon>Daejeonella</taxon>
    </lineage>
</organism>
<dbReference type="GO" id="GO:0022857">
    <property type="term" value="F:transmembrane transporter activity"/>
    <property type="evidence" value="ECO:0007669"/>
    <property type="project" value="InterPro"/>
</dbReference>
<comment type="subcellular location">
    <subcellularLocation>
        <location evidence="1">Cell inner membrane</location>
        <topology evidence="1">Multi-pass membrane protein</topology>
    </subcellularLocation>
</comment>
<feature type="transmembrane region" description="Helical" evidence="6">
    <location>
        <begin position="469"/>
        <end position="488"/>
    </location>
</feature>
<name>A0A1G9PDG4_9SPHI</name>
<evidence type="ECO:0000256" key="3">
    <source>
        <dbReference type="ARBA" id="ARBA00022692"/>
    </source>
</evidence>
<keyword evidence="5 6" id="KW-0472">Membrane</keyword>
<dbReference type="Proteomes" id="UP000199226">
    <property type="component" value="Unassembled WGS sequence"/>
</dbReference>
<dbReference type="InterPro" id="IPR036259">
    <property type="entry name" value="MFS_trans_sf"/>
</dbReference>
<feature type="transmembrane region" description="Helical" evidence="6">
    <location>
        <begin position="494"/>
        <end position="513"/>
    </location>
</feature>
<feature type="transmembrane region" description="Helical" evidence="6">
    <location>
        <begin position="411"/>
        <end position="429"/>
    </location>
</feature>
<accession>A0A1G9PDG4</accession>
<feature type="transmembrane region" description="Helical" evidence="6">
    <location>
        <begin position="360"/>
        <end position="381"/>
    </location>
</feature>
<feature type="transmembrane region" description="Helical" evidence="6">
    <location>
        <begin position="53"/>
        <end position="69"/>
    </location>
</feature>
<feature type="transmembrane region" description="Helical" evidence="6">
    <location>
        <begin position="435"/>
        <end position="457"/>
    </location>
</feature>
<evidence type="ECO:0000256" key="4">
    <source>
        <dbReference type="ARBA" id="ARBA00022989"/>
    </source>
</evidence>
<keyword evidence="8" id="KW-1185">Reference proteome</keyword>
<dbReference type="OrthoDB" id="9786665at2"/>
<feature type="transmembrane region" description="Helical" evidence="6">
    <location>
        <begin position="157"/>
        <end position="178"/>
    </location>
</feature>
<evidence type="ECO:0000313" key="8">
    <source>
        <dbReference type="Proteomes" id="UP000199226"/>
    </source>
</evidence>
<evidence type="ECO:0000313" key="7">
    <source>
        <dbReference type="EMBL" id="SDL96267.1"/>
    </source>
</evidence>
<evidence type="ECO:0000256" key="1">
    <source>
        <dbReference type="ARBA" id="ARBA00004429"/>
    </source>
</evidence>
<gene>
    <name evidence="7" type="ORF">SAMN05421813_10468</name>
</gene>
<dbReference type="PANTHER" id="PTHR43702:SF3">
    <property type="entry name" value="PROTEIN TSGA"/>
    <property type="match status" value="1"/>
</dbReference>
<feature type="transmembrane region" description="Helical" evidence="6">
    <location>
        <begin position="190"/>
        <end position="207"/>
    </location>
</feature>
<dbReference type="Pfam" id="PF07690">
    <property type="entry name" value="MFS_1"/>
    <property type="match status" value="1"/>
</dbReference>
<dbReference type="RefSeq" id="WP_090700629.1">
    <property type="nucleotide sequence ID" value="NZ_FNHH01000004.1"/>
</dbReference>
<feature type="transmembrane region" description="Helical" evidence="6">
    <location>
        <begin position="81"/>
        <end position="102"/>
    </location>
</feature>
<feature type="transmembrane region" description="Helical" evidence="6">
    <location>
        <begin position="227"/>
        <end position="245"/>
    </location>
</feature>
<dbReference type="InterPro" id="IPR050375">
    <property type="entry name" value="MFS_TsgA-like"/>
</dbReference>
<keyword evidence="4 6" id="KW-1133">Transmembrane helix</keyword>
<feature type="transmembrane region" description="Helical" evidence="6">
    <location>
        <begin position="290"/>
        <end position="308"/>
    </location>
</feature>